<keyword evidence="2" id="KW-0472">Membrane</keyword>
<evidence type="ECO:0000256" key="1">
    <source>
        <dbReference type="SAM" id="MobiDB-lite"/>
    </source>
</evidence>
<dbReference type="GO" id="GO:0033644">
    <property type="term" value="C:host cell membrane"/>
    <property type="evidence" value="ECO:0007669"/>
    <property type="project" value="InterPro"/>
</dbReference>
<proteinExistence type="predicted"/>
<feature type="compositionally biased region" description="Polar residues" evidence="1">
    <location>
        <begin position="27"/>
        <end position="41"/>
    </location>
</feature>
<feature type="transmembrane region" description="Helical" evidence="2">
    <location>
        <begin position="422"/>
        <end position="442"/>
    </location>
</feature>
<organismHost>
    <name type="scientific">Homo sapiens</name>
    <name type="common">Human</name>
    <dbReference type="NCBI Taxonomy" id="9606"/>
</organismHost>
<feature type="transmembrane region" description="Helical" evidence="2">
    <location>
        <begin position="294"/>
        <end position="316"/>
    </location>
</feature>
<feature type="transmembrane region" description="Helical" evidence="2">
    <location>
        <begin position="133"/>
        <end position="166"/>
    </location>
</feature>
<gene>
    <name evidence="3" type="primary">LMP-2A</name>
</gene>
<dbReference type="GO" id="GO:0019042">
    <property type="term" value="P:viral latency"/>
    <property type="evidence" value="ECO:0007669"/>
    <property type="project" value="InterPro"/>
</dbReference>
<dbReference type="EMBL" id="KF992566">
    <property type="protein sequence ID" value="AIE88578.1"/>
    <property type="molecule type" value="Genomic_DNA"/>
</dbReference>
<keyword evidence="2" id="KW-1133">Transmembrane helix</keyword>
<feature type="transmembrane region" description="Helical" evidence="2">
    <location>
        <begin position="388"/>
        <end position="410"/>
    </location>
</feature>
<feature type="region of interest" description="Disordered" evidence="1">
    <location>
        <begin position="1"/>
        <end position="108"/>
    </location>
</feature>
<feature type="transmembrane region" description="Helical" evidence="2">
    <location>
        <begin position="178"/>
        <end position="200"/>
    </location>
</feature>
<organism evidence="3">
    <name type="scientific">Epstein-Barr virus (strain GD1)</name>
    <name type="common">HHV-4</name>
    <name type="synonym">Human gammaherpesvirus 4</name>
    <dbReference type="NCBI Taxonomy" id="10376"/>
    <lineage>
        <taxon>Viruses</taxon>
        <taxon>Duplodnaviria</taxon>
        <taxon>Heunggongvirae</taxon>
        <taxon>Peploviricota</taxon>
        <taxon>Herviviricetes</taxon>
        <taxon>Herpesvirales</taxon>
        <taxon>Orthoherpesviridae</taxon>
        <taxon>Gammaherpesvirinae</taxon>
        <taxon>Lymphocryptovirus</taxon>
        <taxon>Lymphocryptovirus humangamma4</taxon>
    </lineage>
</organism>
<reference evidence="3" key="1">
    <citation type="journal article" date="2014" name="J. Virol.">
        <title>Genomic diversity of epstein-barr virus genomes isolated from primary nasopharyngeal carcinoma biopsy samples.</title>
        <authorList>
            <person name="Kwok H."/>
            <person name="Wu C.W."/>
            <person name="Palser A.L."/>
            <person name="Kellam P."/>
            <person name="Sham P.C."/>
            <person name="Kwong D.L."/>
            <person name="Chiang A.K."/>
        </authorList>
    </citation>
    <scope>NUCLEOTIDE SEQUENCE</scope>
    <source>
        <strain evidence="3">HKNPC4</strain>
    </source>
</reference>
<feature type="transmembrane region" description="Helical" evidence="2">
    <location>
        <begin position="322"/>
        <end position="343"/>
    </location>
</feature>
<feature type="transmembrane region" description="Helical" evidence="2">
    <location>
        <begin position="355"/>
        <end position="376"/>
    </location>
</feature>
<accession>A0A075FFQ0</accession>
<feature type="transmembrane region" description="Helical" evidence="2">
    <location>
        <begin position="206"/>
        <end position="235"/>
    </location>
</feature>
<name>A0A075FFQ0_EBVG</name>
<dbReference type="Pfam" id="PF07415">
    <property type="entry name" value="Herpes_LMP2"/>
    <property type="match status" value="1"/>
</dbReference>
<feature type="transmembrane region" description="Helical" evidence="2">
    <location>
        <begin position="268"/>
        <end position="287"/>
    </location>
</feature>
<feature type="transmembrane region" description="Helical" evidence="2">
    <location>
        <begin position="242"/>
        <end position="262"/>
    </location>
</feature>
<keyword evidence="2" id="KW-0812">Transmembrane</keyword>
<dbReference type="InterPro" id="IPR010881">
    <property type="entry name" value="Herpes_LMP2"/>
</dbReference>
<protein>
    <submittedName>
        <fullName evidence="3">K15</fullName>
    </submittedName>
</protein>
<evidence type="ECO:0000313" key="3">
    <source>
        <dbReference type="EMBL" id="AIE88578.1"/>
    </source>
</evidence>
<feature type="transmembrane region" description="Helical" evidence="2">
    <location>
        <begin position="448"/>
        <end position="470"/>
    </location>
</feature>
<evidence type="ECO:0000256" key="2">
    <source>
        <dbReference type="SAM" id="Phobius"/>
    </source>
</evidence>
<sequence length="497" mass="52883">MGSLEMVPMGAGPPSPGGDPDGDDGGNNSQYPSASGSSGNTPTPPNDEERESNEEPPPPYEDPYWGNGDRHSDYQPLGTQDQSLYLGLQHDGNDGLPPPPYSPRDDSSQHIYEEAGRGSMNPVCLPVIVAPYLFWLAAIAASCFTASVSTVVSATGLALSLLLLAAVANSSAAAQRKLLTPVTVLTAVVTFFAICLTWRIEDPPFNSILFALLAAAGGLQGIYVLVMLVLLILAYRRRWRRLTVCGGMMFLACLVVLIVDAVLQLSPLLGAVTVVSMTLLLLAFVLWLSSPGGLGTLGAALLTLAAALALLASLILGTLNLATMFLLMLLWTLVVLLICSSCSSCPLSKVLLARLFLYALALLLLASALTAGGSILQTNFKSLSSTEFIPHLFCMLLLIVAGILFILAILTEWGSGNRTYGPVFMSLGGLLTMVAGAVWLTVMTNTLLSAWILTAGFLIFLIGFALFGVIRCCRYCCYYCLTLESEERPPTPYRNTV</sequence>